<dbReference type="OrthoDB" id="9801102at2"/>
<reference evidence="1 2" key="1">
    <citation type="submission" date="2018-06" db="EMBL/GenBank/DDBJ databases">
        <title>Chryseolinea flavus sp. nov., a member of the phylum Bacteroidetes isolated from soil.</title>
        <authorList>
            <person name="Li Y."/>
            <person name="Wang J."/>
        </authorList>
    </citation>
    <scope>NUCLEOTIDE SEQUENCE [LARGE SCALE GENOMIC DNA]</scope>
    <source>
        <strain evidence="1 2">SDU1-6</strain>
    </source>
</reference>
<organism evidence="1 2">
    <name type="scientific">Pseudochryseolinea flava</name>
    <dbReference type="NCBI Taxonomy" id="2059302"/>
    <lineage>
        <taxon>Bacteria</taxon>
        <taxon>Pseudomonadati</taxon>
        <taxon>Bacteroidota</taxon>
        <taxon>Cytophagia</taxon>
        <taxon>Cytophagales</taxon>
        <taxon>Fulvivirgaceae</taxon>
        <taxon>Pseudochryseolinea</taxon>
    </lineage>
</organism>
<comment type="caution">
    <text evidence="1">The sequence shown here is derived from an EMBL/GenBank/DDBJ whole genome shotgun (WGS) entry which is preliminary data.</text>
</comment>
<protein>
    <submittedName>
        <fullName evidence="1">Uncharacterized protein</fullName>
    </submittedName>
</protein>
<proteinExistence type="predicted"/>
<dbReference type="RefSeq" id="WP_112745129.1">
    <property type="nucleotide sequence ID" value="NZ_QMFY01000001.1"/>
</dbReference>
<sequence length="90" mass="10181">MIASIKHSELKNLFDKGTSRGLSATLKKSLLLWLSIMHAAKDLGDVTISKVSTLEEDGESYRLYVQGLGTFSFQFVDGEIRRLNYRQDLK</sequence>
<gene>
    <name evidence="1" type="ORF">DQQ10_02055</name>
</gene>
<accession>A0A364Y729</accession>
<dbReference type="InterPro" id="IPR035093">
    <property type="entry name" value="RelE/ParE_toxin_dom_sf"/>
</dbReference>
<dbReference type="Gene3D" id="3.30.2310.20">
    <property type="entry name" value="RelE-like"/>
    <property type="match status" value="1"/>
</dbReference>
<name>A0A364Y729_9BACT</name>
<keyword evidence="2" id="KW-1185">Reference proteome</keyword>
<evidence type="ECO:0000313" key="2">
    <source>
        <dbReference type="Proteomes" id="UP000251889"/>
    </source>
</evidence>
<dbReference type="EMBL" id="QMFY01000001">
    <property type="protein sequence ID" value="RAW02914.1"/>
    <property type="molecule type" value="Genomic_DNA"/>
</dbReference>
<dbReference type="Proteomes" id="UP000251889">
    <property type="component" value="Unassembled WGS sequence"/>
</dbReference>
<dbReference type="AlphaFoldDB" id="A0A364Y729"/>
<evidence type="ECO:0000313" key="1">
    <source>
        <dbReference type="EMBL" id="RAW02914.1"/>
    </source>
</evidence>